<evidence type="ECO:0000313" key="2">
    <source>
        <dbReference type="Proteomes" id="UP000829398"/>
    </source>
</evidence>
<dbReference type="EMBL" id="CM039174">
    <property type="protein sequence ID" value="KAH9752519.1"/>
    <property type="molecule type" value="Genomic_DNA"/>
</dbReference>
<evidence type="ECO:0000313" key="1">
    <source>
        <dbReference type="EMBL" id="KAH9752519.1"/>
    </source>
</evidence>
<keyword evidence="2" id="KW-1185">Reference proteome</keyword>
<gene>
    <name evidence="1" type="ORF">KPL71_014726</name>
</gene>
<comment type="caution">
    <text evidence="1">The sequence shown here is derived from an EMBL/GenBank/DDBJ whole genome shotgun (WGS) entry which is preliminary data.</text>
</comment>
<accession>A0ACB8KDP9</accession>
<dbReference type="Proteomes" id="UP000829398">
    <property type="component" value="Chromosome 5"/>
</dbReference>
<organism evidence="1 2">
    <name type="scientific">Citrus sinensis</name>
    <name type="common">Sweet orange</name>
    <name type="synonym">Citrus aurantium var. sinensis</name>
    <dbReference type="NCBI Taxonomy" id="2711"/>
    <lineage>
        <taxon>Eukaryota</taxon>
        <taxon>Viridiplantae</taxon>
        <taxon>Streptophyta</taxon>
        <taxon>Embryophyta</taxon>
        <taxon>Tracheophyta</taxon>
        <taxon>Spermatophyta</taxon>
        <taxon>Magnoliopsida</taxon>
        <taxon>eudicotyledons</taxon>
        <taxon>Gunneridae</taxon>
        <taxon>Pentapetalae</taxon>
        <taxon>rosids</taxon>
        <taxon>malvids</taxon>
        <taxon>Sapindales</taxon>
        <taxon>Rutaceae</taxon>
        <taxon>Aurantioideae</taxon>
        <taxon>Citrus</taxon>
    </lineage>
</organism>
<reference evidence="2" key="1">
    <citation type="journal article" date="2023" name="Hortic. Res.">
        <title>A chromosome-level phased genome enabling allele-level studies in sweet orange: a case study on citrus Huanglongbing tolerance.</title>
        <authorList>
            <person name="Wu B."/>
            <person name="Yu Q."/>
            <person name="Deng Z."/>
            <person name="Duan Y."/>
            <person name="Luo F."/>
            <person name="Gmitter F. Jr."/>
        </authorList>
    </citation>
    <scope>NUCLEOTIDE SEQUENCE [LARGE SCALE GENOMIC DNA]</scope>
    <source>
        <strain evidence="2">cv. Valencia</strain>
    </source>
</reference>
<proteinExistence type="predicted"/>
<sequence length="743" mass="84394">MNLMINQTTYTNYIIYLTAYKTCFSQPHEIPALPNPLWLIGPQEFIEFHWVGECFPTRKWSLTNKIRPLISSSTLPIQGQIKLLLPQVLSDLDMPIALRKAILEEMNALEKNQTWKVVNLLKGKSTIGCKWLDVKNVFLNGDLKEEVYMDPPPGFFENFGSNVCKLQKSLHGLKQSPRAWFEKFTTAVNRQGYRQSQTDHTTFTRVSAKCKITVLIVYVGDIIHTGDDLVKMDRLKQSLATDFEIKDLGALKYFLGMEVARSKKGIVVSQRKYILDLLKETGMSGCKPVDRPVEYNLRLGEGEKALVDLRRYQNLVGKLIYLSLTKPDITFPVNIISRFMHHPREEHLEAVYKILKYLKGTLGKGLLFRKTENRGIEVYTDANWADSITDRKSTTGHCTFVWGNLVTWRSKKQNVVARSTAEVEFRAMAHELCQVLWLKQVLEDLKRPTVLPISCDGCCRPKEKSPVCGVVPVLANHHHQPPLEQWRLNMSKNIQGPKVIRFGVLARYKLNTDKAERCRGENGSTEDDYEQCLKWLDSWEPGSVIYPCLGRICGLATWQLLELGSGLEASSQPFIWLIRGGERSQGLEKWIQEEGFEEWTKERGFIIWGWAPQVLLLSHRAIGGFLTHCGWNSTLEGVSAGVPLVTCPLFAEQFYNKKLAAQVLGIGVSVGIEAAVTWGLEDNSGLVIKREKVKEAIEKLMDRGKQGEKRRKRARQLGEIANRAIGVGGSCQKQPSRWFETAI</sequence>
<protein>
    <submittedName>
        <fullName evidence="1">Uncharacterized protein</fullName>
    </submittedName>
</protein>
<name>A0ACB8KDP9_CITSI</name>